<dbReference type="SUPFAM" id="SSF81321">
    <property type="entry name" value="Family A G protein-coupled receptor-like"/>
    <property type="match status" value="1"/>
</dbReference>
<feature type="transmembrane region" description="Helical" evidence="5">
    <location>
        <begin position="297"/>
        <end position="320"/>
    </location>
</feature>
<sequence>MVVVWEAVMMMVEKKAMMVVVERTMVVGEKAMMEVEDFFKEHVWSGNFSYSFSNWTFVRMSVIPPAVFCFGVFLYLMAVMLKIYVTTPNIRDSARYILFAHMLINDTLYLLVGFLLLLATVFAVTFLVPVCYVLITLGSSTFRMTPYILMAMALERYISVCFPLRHVQLCTGPRCKATAIVIWVVGLVPCAADFISLVTSVRMDFFASYIKCNVNLLEITEMQKSLWSITLILSLALGVLIILYTYVNIMVVAFKISSEKSSAYKASQTVVLHAFQLLLYFASWSPPYTEMKHDAHYMRFIHFFALTCLPRFISPVIYGLRDEVLRKCIWKALGYRRH</sequence>
<name>A0ABN9KWW4_9NEOB</name>
<accession>A0ABN9KWW4</accession>
<proteinExistence type="predicted"/>
<reference evidence="7" key="1">
    <citation type="submission" date="2023-07" db="EMBL/GenBank/DDBJ databases">
        <authorList>
            <person name="Stuckert A."/>
        </authorList>
    </citation>
    <scope>NUCLEOTIDE SEQUENCE</scope>
</reference>
<dbReference type="EMBL" id="CAUEEQ010003011">
    <property type="protein sequence ID" value="CAJ0924170.1"/>
    <property type="molecule type" value="Genomic_DNA"/>
</dbReference>
<evidence type="ECO:0000259" key="6">
    <source>
        <dbReference type="PROSITE" id="PS50262"/>
    </source>
</evidence>
<gene>
    <name evidence="7" type="ORF">RIMI_LOCUS2195013</name>
</gene>
<feature type="transmembrane region" description="Helical" evidence="5">
    <location>
        <begin position="266"/>
        <end position="285"/>
    </location>
</feature>
<feature type="transmembrane region" description="Helical" evidence="5">
    <location>
        <begin position="177"/>
        <end position="198"/>
    </location>
</feature>
<feature type="transmembrane region" description="Helical" evidence="5">
    <location>
        <begin position="226"/>
        <end position="254"/>
    </location>
</feature>
<evidence type="ECO:0000256" key="5">
    <source>
        <dbReference type="SAM" id="Phobius"/>
    </source>
</evidence>
<evidence type="ECO:0000256" key="3">
    <source>
        <dbReference type="ARBA" id="ARBA00022989"/>
    </source>
</evidence>
<comment type="subcellular location">
    <subcellularLocation>
        <location evidence="1">Membrane</location>
    </subcellularLocation>
</comment>
<keyword evidence="8" id="KW-1185">Reference proteome</keyword>
<keyword evidence="2 5" id="KW-0812">Transmembrane</keyword>
<dbReference type="Gene3D" id="1.20.1070.10">
    <property type="entry name" value="Rhodopsin 7-helix transmembrane proteins"/>
    <property type="match status" value="1"/>
</dbReference>
<organism evidence="7 8">
    <name type="scientific">Ranitomeya imitator</name>
    <name type="common">mimic poison frog</name>
    <dbReference type="NCBI Taxonomy" id="111125"/>
    <lineage>
        <taxon>Eukaryota</taxon>
        <taxon>Metazoa</taxon>
        <taxon>Chordata</taxon>
        <taxon>Craniata</taxon>
        <taxon>Vertebrata</taxon>
        <taxon>Euteleostomi</taxon>
        <taxon>Amphibia</taxon>
        <taxon>Batrachia</taxon>
        <taxon>Anura</taxon>
        <taxon>Neobatrachia</taxon>
        <taxon>Hyloidea</taxon>
        <taxon>Dendrobatidae</taxon>
        <taxon>Dendrobatinae</taxon>
        <taxon>Ranitomeya</taxon>
    </lineage>
</organism>
<dbReference type="PANTHER" id="PTHR26451:SF991">
    <property type="entry name" value="ODORANT RECEPTOR"/>
    <property type="match status" value="1"/>
</dbReference>
<dbReference type="InterPro" id="IPR017452">
    <property type="entry name" value="GPCR_Rhodpsn_7TM"/>
</dbReference>
<keyword evidence="4 5" id="KW-0472">Membrane</keyword>
<evidence type="ECO:0000256" key="1">
    <source>
        <dbReference type="ARBA" id="ARBA00004370"/>
    </source>
</evidence>
<feature type="transmembrane region" description="Helical" evidence="5">
    <location>
        <begin position="62"/>
        <end position="87"/>
    </location>
</feature>
<feature type="domain" description="G-protein coupled receptors family 1 profile" evidence="6">
    <location>
        <begin position="71"/>
        <end position="286"/>
    </location>
</feature>
<dbReference type="PROSITE" id="PS50262">
    <property type="entry name" value="G_PROTEIN_RECEP_F1_2"/>
    <property type="match status" value="1"/>
</dbReference>
<dbReference type="InterPro" id="IPR000276">
    <property type="entry name" value="GPCR_Rhodpsn"/>
</dbReference>
<dbReference type="CDD" id="cd00637">
    <property type="entry name" value="7tm_classA_rhodopsin-like"/>
    <property type="match status" value="1"/>
</dbReference>
<evidence type="ECO:0000313" key="7">
    <source>
        <dbReference type="EMBL" id="CAJ0924170.1"/>
    </source>
</evidence>
<keyword evidence="3 5" id="KW-1133">Transmembrane helix</keyword>
<dbReference type="Proteomes" id="UP001176940">
    <property type="component" value="Unassembled WGS sequence"/>
</dbReference>
<dbReference type="Pfam" id="PF00001">
    <property type="entry name" value="7tm_1"/>
    <property type="match status" value="1"/>
</dbReference>
<evidence type="ECO:0000256" key="2">
    <source>
        <dbReference type="ARBA" id="ARBA00022692"/>
    </source>
</evidence>
<feature type="transmembrane region" description="Helical" evidence="5">
    <location>
        <begin position="108"/>
        <end position="135"/>
    </location>
</feature>
<dbReference type="InterPro" id="IPR052921">
    <property type="entry name" value="GPCR1_Superfamily_Member"/>
</dbReference>
<comment type="caution">
    <text evidence="7">The sequence shown here is derived from an EMBL/GenBank/DDBJ whole genome shotgun (WGS) entry which is preliminary data.</text>
</comment>
<protein>
    <recommendedName>
        <fullName evidence="6">G-protein coupled receptors family 1 profile domain-containing protein</fullName>
    </recommendedName>
</protein>
<evidence type="ECO:0000256" key="4">
    <source>
        <dbReference type="ARBA" id="ARBA00023136"/>
    </source>
</evidence>
<dbReference type="PANTHER" id="PTHR26451">
    <property type="entry name" value="G_PROTEIN_RECEP_F1_2 DOMAIN-CONTAINING PROTEIN"/>
    <property type="match status" value="1"/>
</dbReference>
<evidence type="ECO:0000313" key="8">
    <source>
        <dbReference type="Proteomes" id="UP001176940"/>
    </source>
</evidence>